<keyword evidence="1" id="KW-0446">Lipid-binding</keyword>
<dbReference type="SUPFAM" id="SSF47027">
    <property type="entry name" value="Acyl-CoA binding protein"/>
    <property type="match status" value="1"/>
</dbReference>
<feature type="transmembrane region" description="Helical" evidence="3">
    <location>
        <begin position="253"/>
        <end position="282"/>
    </location>
</feature>
<feature type="domain" description="ACB" evidence="4">
    <location>
        <begin position="9"/>
        <end position="101"/>
    </location>
</feature>
<dbReference type="InterPro" id="IPR014352">
    <property type="entry name" value="FERM/acyl-CoA-bd_prot_sf"/>
</dbReference>
<sequence>MSDSVGKYRVFVHALNTVKRIPRTGSARPPPADRLKLYGLYKQSTEGDVLGVSRRPGSNDPQSVAEQQKWDAWSAHHSLSRTEAKRQYIATLIETMHKYATTTTEARELVAELEFVWDQIKSNSASSSLSSPENLNSIQGQQMPLSYASVGGPPGSGRVDGGSVEGLRMLRPVSEEEGEDEEGEEFEETRAGLFDDEDAVMAVAGRSRDLDVRNRKWRRKIEQALVKMTTEVAALREQIEAKRMGGERRRNGFWAWMTWLVWVTVRHLVVDLALLGLLVAWARRKGDRRVEQGLDLLQQYLRHRTRKIRLPGILR</sequence>
<gene>
    <name evidence="5" type="ORF">IMSHALPRED_006127</name>
</gene>
<comment type="caution">
    <text evidence="5">The sequence shown here is derived from an EMBL/GenBank/DDBJ whole genome shotgun (WGS) entry which is preliminary data.</text>
</comment>
<accession>A0A8H3ISA2</accession>
<dbReference type="PROSITE" id="PS51228">
    <property type="entry name" value="ACB_2"/>
    <property type="match status" value="1"/>
</dbReference>
<organism evidence="5 6">
    <name type="scientific">Imshaugia aleurites</name>
    <dbReference type="NCBI Taxonomy" id="172621"/>
    <lineage>
        <taxon>Eukaryota</taxon>
        <taxon>Fungi</taxon>
        <taxon>Dikarya</taxon>
        <taxon>Ascomycota</taxon>
        <taxon>Pezizomycotina</taxon>
        <taxon>Lecanoromycetes</taxon>
        <taxon>OSLEUM clade</taxon>
        <taxon>Lecanoromycetidae</taxon>
        <taxon>Lecanorales</taxon>
        <taxon>Lecanorineae</taxon>
        <taxon>Parmeliaceae</taxon>
        <taxon>Imshaugia</taxon>
    </lineage>
</organism>
<keyword evidence="3" id="KW-0472">Membrane</keyword>
<feature type="region of interest" description="Disordered" evidence="2">
    <location>
        <begin position="48"/>
        <end position="67"/>
    </location>
</feature>
<evidence type="ECO:0000256" key="1">
    <source>
        <dbReference type="ARBA" id="ARBA00023121"/>
    </source>
</evidence>
<keyword evidence="6" id="KW-1185">Reference proteome</keyword>
<dbReference type="PANTHER" id="PTHR23310:SF133">
    <property type="entry name" value="COA BINDING PROTEIN, PUTATIVE (AFU_ORTHOLOGUE AFUA_1G12300)-RELATED"/>
    <property type="match status" value="1"/>
</dbReference>
<reference evidence="5" key="1">
    <citation type="submission" date="2021-03" db="EMBL/GenBank/DDBJ databases">
        <authorList>
            <person name="Tagirdzhanova G."/>
        </authorList>
    </citation>
    <scope>NUCLEOTIDE SEQUENCE</scope>
</reference>
<keyword evidence="3" id="KW-0812">Transmembrane</keyword>
<protein>
    <recommendedName>
        <fullName evidence="4">ACB domain-containing protein</fullName>
    </recommendedName>
</protein>
<proteinExistence type="predicted"/>
<evidence type="ECO:0000259" key="4">
    <source>
        <dbReference type="PROSITE" id="PS51228"/>
    </source>
</evidence>
<evidence type="ECO:0000256" key="2">
    <source>
        <dbReference type="SAM" id="MobiDB-lite"/>
    </source>
</evidence>
<evidence type="ECO:0000313" key="5">
    <source>
        <dbReference type="EMBL" id="CAF9924159.1"/>
    </source>
</evidence>
<dbReference type="GO" id="GO:0006631">
    <property type="term" value="P:fatty acid metabolic process"/>
    <property type="evidence" value="ECO:0007669"/>
    <property type="project" value="TreeGrafter"/>
</dbReference>
<evidence type="ECO:0000313" key="6">
    <source>
        <dbReference type="Proteomes" id="UP000664534"/>
    </source>
</evidence>
<dbReference type="Pfam" id="PF00887">
    <property type="entry name" value="ACBP"/>
    <property type="match status" value="1"/>
</dbReference>
<dbReference type="Gene3D" id="1.20.80.10">
    <property type="match status" value="1"/>
</dbReference>
<dbReference type="Proteomes" id="UP000664534">
    <property type="component" value="Unassembled WGS sequence"/>
</dbReference>
<dbReference type="AlphaFoldDB" id="A0A8H3ISA2"/>
<dbReference type="PANTHER" id="PTHR23310">
    <property type="entry name" value="ACYL-COA-BINDING PROTEIN, ACBP"/>
    <property type="match status" value="1"/>
</dbReference>
<dbReference type="EMBL" id="CAJPDT010000035">
    <property type="protein sequence ID" value="CAF9924159.1"/>
    <property type="molecule type" value="Genomic_DNA"/>
</dbReference>
<dbReference type="OrthoDB" id="346910at2759"/>
<name>A0A8H3ISA2_9LECA</name>
<dbReference type="GO" id="GO:0000062">
    <property type="term" value="F:fatty-acyl-CoA binding"/>
    <property type="evidence" value="ECO:0007669"/>
    <property type="project" value="InterPro"/>
</dbReference>
<evidence type="ECO:0000256" key="3">
    <source>
        <dbReference type="SAM" id="Phobius"/>
    </source>
</evidence>
<dbReference type="InterPro" id="IPR000582">
    <property type="entry name" value="Acyl-CoA-binding_protein"/>
</dbReference>
<dbReference type="InterPro" id="IPR035984">
    <property type="entry name" value="Acyl-CoA-binding_sf"/>
</dbReference>
<keyword evidence="3" id="KW-1133">Transmembrane helix</keyword>